<dbReference type="Pfam" id="PF01480">
    <property type="entry name" value="PWI"/>
    <property type="match status" value="1"/>
</dbReference>
<feature type="coiled-coil region" evidence="5">
    <location>
        <begin position="696"/>
        <end position="730"/>
    </location>
</feature>
<dbReference type="OrthoDB" id="443401at2759"/>
<dbReference type="CDD" id="cd12257">
    <property type="entry name" value="RRM1_RBM26_like"/>
    <property type="match status" value="1"/>
</dbReference>
<keyword evidence="10" id="KW-1185">Reference proteome</keyword>
<name>A0A0K9PL73_ZOSMR</name>
<organism evidence="9 10">
    <name type="scientific">Zostera marina</name>
    <name type="common">Eelgrass</name>
    <dbReference type="NCBI Taxonomy" id="29655"/>
    <lineage>
        <taxon>Eukaryota</taxon>
        <taxon>Viridiplantae</taxon>
        <taxon>Streptophyta</taxon>
        <taxon>Embryophyta</taxon>
        <taxon>Tracheophyta</taxon>
        <taxon>Spermatophyta</taxon>
        <taxon>Magnoliopsida</taxon>
        <taxon>Liliopsida</taxon>
        <taxon>Zosteraceae</taxon>
        <taxon>Zostera</taxon>
    </lineage>
</organism>
<keyword evidence="4" id="KW-0863">Zinc-finger</keyword>
<keyword evidence="4" id="KW-0479">Metal-binding</keyword>
<evidence type="ECO:0000259" key="7">
    <source>
        <dbReference type="PROSITE" id="PS50102"/>
    </source>
</evidence>
<dbReference type="EMBL" id="LFYR01000756">
    <property type="protein sequence ID" value="KMZ69706.1"/>
    <property type="molecule type" value="Genomic_DNA"/>
</dbReference>
<keyword evidence="1 3" id="KW-0694">RNA-binding</keyword>
<dbReference type="GO" id="GO:0005634">
    <property type="term" value="C:nucleus"/>
    <property type="evidence" value="ECO:0000318"/>
    <property type="project" value="GO_Central"/>
</dbReference>
<dbReference type="PROSITE" id="PS50103">
    <property type="entry name" value="ZF_C3H1"/>
    <property type="match status" value="1"/>
</dbReference>
<keyword evidence="5" id="KW-0175">Coiled coil</keyword>
<protein>
    <submittedName>
        <fullName evidence="9">RNA-binding protein 26</fullName>
    </submittedName>
</protein>
<dbReference type="GO" id="GO:0003723">
    <property type="term" value="F:RNA binding"/>
    <property type="evidence" value="ECO:0000318"/>
    <property type="project" value="GO_Central"/>
</dbReference>
<feature type="compositionally biased region" description="Polar residues" evidence="6">
    <location>
        <begin position="471"/>
        <end position="481"/>
    </location>
</feature>
<accession>A0A0K9PL73</accession>
<evidence type="ECO:0000256" key="4">
    <source>
        <dbReference type="PROSITE-ProRule" id="PRU00723"/>
    </source>
</evidence>
<feature type="domain" description="RRM" evidence="7">
    <location>
        <begin position="563"/>
        <end position="635"/>
    </location>
</feature>
<dbReference type="InterPro" id="IPR000504">
    <property type="entry name" value="RRM_dom"/>
</dbReference>
<dbReference type="Proteomes" id="UP000036987">
    <property type="component" value="Unassembled WGS sequence"/>
</dbReference>
<feature type="compositionally biased region" description="Polar residues" evidence="6">
    <location>
        <begin position="935"/>
        <end position="952"/>
    </location>
</feature>
<feature type="region of interest" description="Disordered" evidence="6">
    <location>
        <begin position="734"/>
        <end position="755"/>
    </location>
</feature>
<feature type="compositionally biased region" description="Polar residues" evidence="6">
    <location>
        <begin position="1021"/>
        <end position="1037"/>
    </location>
</feature>
<feature type="zinc finger region" description="C3H1-type" evidence="4">
    <location>
        <begin position="320"/>
        <end position="348"/>
    </location>
</feature>
<dbReference type="PROSITE" id="PS50102">
    <property type="entry name" value="RRM"/>
    <property type="match status" value="1"/>
</dbReference>
<feature type="region of interest" description="Disordered" evidence="6">
    <location>
        <begin position="935"/>
        <end position="957"/>
    </location>
</feature>
<evidence type="ECO:0000313" key="9">
    <source>
        <dbReference type="EMBL" id="KMZ69706.1"/>
    </source>
</evidence>
<keyword evidence="4" id="KW-0862">Zinc</keyword>
<evidence type="ECO:0000256" key="1">
    <source>
        <dbReference type="ARBA" id="ARBA00022884"/>
    </source>
</evidence>
<dbReference type="InterPro" id="IPR000571">
    <property type="entry name" value="Znf_CCCH"/>
</dbReference>
<evidence type="ECO:0000256" key="6">
    <source>
        <dbReference type="SAM" id="MobiDB-lite"/>
    </source>
</evidence>
<dbReference type="SMART" id="SM00360">
    <property type="entry name" value="RRM"/>
    <property type="match status" value="1"/>
</dbReference>
<sequence length="1053" mass="117424">MKNEDSSLTRFLVKNLQPLTTADPVILAEYVIALLKKDKSNKELQRLCVDNLVDFLGHSTDTFIKTLFQALEDGSVVRPVDNNDENNISEHLELKVLPTKDEDNSRSKKEHELSTSSRPASDPEDQEISDDDDDRNHKHRRRDSQPLSFGKDDQRKFIGHPRGKRNRTFDNGDLSQENHLRSSDAKREYNPSLDRELSSKYEKRRPGMVYSGPRFDPSTSFSRPVGGRGRGRGLGSWNQQDSRFPSLGALDFAPHLVSQGPTHPSLFVPNSLPNAASVQSASWAPFGFVPGMPNMCLDPLNSLGLQGAVHSSINSQLNLGMHRQRCRDFEEQGFCLRGDMCPMEHGVNRIVVDDVQSLSQFNLPGSVSSTHHSSQITVSGTLNPNVNGKPLPNKNSKVGLIDDSSIPAMESDVYDPDQPLWNNIHSEPSKGLLNLPPKVDGMESLWDAAPSHVHGFKFSDRVDSEDPPPASNLTDNNSHVKVSSAKLKIPRRNENIQTSTYSFDNGTNGTRDRTITNTNVGINHRKQISVGDVDGKAVDSSSTQIFHKDTRGNTIKASQKAFRTLFVIGIPQINNKRTALLSHFGKFGNVIHIHIPQVGDKAFVQFSKREEAEAALQAPDAVMGNRFIKLFWANRDNIVDDKEGNKMCTSVGLLPRADCAVSSKLSNTARQEPISSDVQRKVSSVSTLKPVPTQKKRELELLKEELRKKQEMLAQKRNDFRNQLNKLEKQAIPFFEEDSPSKQPSKKHKSEMDPETLKTTVAKVEMCMDVDAQPDAEKPNSGIIRNPSIFQNKNNSPALHRQLSVNRYKLDNRPTGFRILPPLPEDFLDVSVMKGHFLIFNNLSTIELEDIEVKSSTGTLKPSQSCSAFINFTTRRSAEKAFLSGKCWKGQNLQFEWLKASSVINHRSVQKVPLLSNFNEVEAFRVEPQNVVSKHLSSPAKPTSCSVSNTMKTEADEKSLPNAADTYNTVKTETVEKLMPNAVDSCITVKTETDEEAMFKAVDANNSREHLDVDHNHESLRTMSTPTILSPSKSPPNSELLFVEDDNSIGSKH</sequence>
<dbReference type="InterPro" id="IPR045137">
    <property type="entry name" value="RBM26/27"/>
</dbReference>
<feature type="compositionally biased region" description="Acidic residues" evidence="6">
    <location>
        <begin position="122"/>
        <end position="133"/>
    </location>
</feature>
<dbReference type="PANTHER" id="PTHR14398:SF0">
    <property type="entry name" value="ZINC FINGER PROTEIN SWM"/>
    <property type="match status" value="1"/>
</dbReference>
<proteinExistence type="predicted"/>
<dbReference type="PANTHER" id="PTHR14398">
    <property type="entry name" value="RNA RECOGNITION RRM/RNP DOMAIN"/>
    <property type="match status" value="1"/>
</dbReference>
<gene>
    <name evidence="9" type="ORF">ZOSMA_209G00420</name>
</gene>
<dbReference type="Gene3D" id="3.30.70.330">
    <property type="match status" value="1"/>
</dbReference>
<evidence type="ECO:0000256" key="2">
    <source>
        <dbReference type="ARBA" id="ARBA00043866"/>
    </source>
</evidence>
<comment type="function">
    <text evidence="2">May be involved in the turnover of nuclear polyadenylated (pA+) RNA.</text>
</comment>
<feature type="region of interest" description="Disordered" evidence="6">
    <location>
        <begin position="461"/>
        <end position="486"/>
    </location>
</feature>
<evidence type="ECO:0000259" key="8">
    <source>
        <dbReference type="PROSITE" id="PS50103"/>
    </source>
</evidence>
<feature type="compositionally biased region" description="Basic and acidic residues" evidence="6">
    <location>
        <begin position="176"/>
        <end position="205"/>
    </location>
</feature>
<evidence type="ECO:0000256" key="3">
    <source>
        <dbReference type="PROSITE-ProRule" id="PRU00176"/>
    </source>
</evidence>
<dbReference type="GO" id="GO:0008270">
    <property type="term" value="F:zinc ion binding"/>
    <property type="evidence" value="ECO:0007669"/>
    <property type="project" value="UniProtKB-KW"/>
</dbReference>
<feature type="region of interest" description="Disordered" evidence="6">
    <location>
        <begin position="1009"/>
        <end position="1053"/>
    </location>
</feature>
<feature type="compositionally biased region" description="Polar residues" evidence="6">
    <location>
        <begin position="369"/>
        <end position="386"/>
    </location>
</feature>
<reference evidence="10" key="1">
    <citation type="journal article" date="2016" name="Nature">
        <title>The genome of the seagrass Zostera marina reveals angiosperm adaptation to the sea.</title>
        <authorList>
            <person name="Olsen J.L."/>
            <person name="Rouze P."/>
            <person name="Verhelst B."/>
            <person name="Lin Y.-C."/>
            <person name="Bayer T."/>
            <person name="Collen J."/>
            <person name="Dattolo E."/>
            <person name="De Paoli E."/>
            <person name="Dittami S."/>
            <person name="Maumus F."/>
            <person name="Michel G."/>
            <person name="Kersting A."/>
            <person name="Lauritano C."/>
            <person name="Lohaus R."/>
            <person name="Toepel M."/>
            <person name="Tonon T."/>
            <person name="Vanneste K."/>
            <person name="Amirebrahimi M."/>
            <person name="Brakel J."/>
            <person name="Bostroem C."/>
            <person name="Chovatia M."/>
            <person name="Grimwood J."/>
            <person name="Jenkins J.W."/>
            <person name="Jueterbock A."/>
            <person name="Mraz A."/>
            <person name="Stam W.T."/>
            <person name="Tice H."/>
            <person name="Bornberg-Bauer E."/>
            <person name="Green P.J."/>
            <person name="Pearson G.A."/>
            <person name="Procaccini G."/>
            <person name="Duarte C.M."/>
            <person name="Schmutz J."/>
            <person name="Reusch T.B.H."/>
            <person name="Van de Peer Y."/>
        </authorList>
    </citation>
    <scope>NUCLEOTIDE SEQUENCE [LARGE SCALE GENOMIC DNA]</scope>
    <source>
        <strain evidence="10">cv. Finnish</strain>
    </source>
</reference>
<dbReference type="STRING" id="29655.A0A0K9PL73"/>
<dbReference type="OMA" id="ANAKCWQ"/>
<dbReference type="SUPFAM" id="SSF54928">
    <property type="entry name" value="RNA-binding domain, RBD"/>
    <property type="match status" value="1"/>
</dbReference>
<dbReference type="AlphaFoldDB" id="A0A0K9PL73"/>
<dbReference type="SMART" id="SM00356">
    <property type="entry name" value="ZnF_C3H1"/>
    <property type="match status" value="1"/>
</dbReference>
<comment type="caution">
    <text evidence="9">The sequence shown here is derived from an EMBL/GenBank/DDBJ whole genome shotgun (WGS) entry which is preliminary data.</text>
</comment>
<dbReference type="InterPro" id="IPR012677">
    <property type="entry name" value="Nucleotide-bd_a/b_plait_sf"/>
</dbReference>
<feature type="region of interest" description="Disordered" evidence="6">
    <location>
        <begin position="369"/>
        <end position="398"/>
    </location>
</feature>
<feature type="domain" description="C3H1-type" evidence="8">
    <location>
        <begin position="320"/>
        <end position="348"/>
    </location>
</feature>
<feature type="region of interest" description="Disordered" evidence="6">
    <location>
        <begin position="77"/>
        <end position="238"/>
    </location>
</feature>
<dbReference type="Pfam" id="PF00076">
    <property type="entry name" value="RRM_1"/>
    <property type="match status" value="1"/>
</dbReference>
<feature type="compositionally biased region" description="Basic and acidic residues" evidence="6">
    <location>
        <begin position="1009"/>
        <end position="1020"/>
    </location>
</feature>
<evidence type="ECO:0000256" key="5">
    <source>
        <dbReference type="SAM" id="Coils"/>
    </source>
</evidence>
<feature type="compositionally biased region" description="Basic and acidic residues" evidence="6">
    <location>
        <begin position="88"/>
        <end position="113"/>
    </location>
</feature>
<evidence type="ECO:0000313" key="10">
    <source>
        <dbReference type="Proteomes" id="UP000036987"/>
    </source>
</evidence>
<dbReference type="InterPro" id="IPR002483">
    <property type="entry name" value="PWI_dom"/>
</dbReference>
<feature type="compositionally biased region" description="Basic residues" evidence="6">
    <location>
        <begin position="157"/>
        <end position="166"/>
    </location>
</feature>
<dbReference type="FunFam" id="3.30.70.330:FF:000719">
    <property type="entry name" value="Predicted protein"/>
    <property type="match status" value="1"/>
</dbReference>
<dbReference type="InterPro" id="IPR035979">
    <property type="entry name" value="RBD_domain_sf"/>
</dbReference>